<reference evidence="4 5" key="2">
    <citation type="journal article" date="2016" name="Genome Announc.">
        <title>Genome Sequence of a Gram-Positive Diazotroph, Paenibacillus durus Type Strain ATCC 35681.</title>
        <authorList>
            <person name="Halim M.A."/>
            <person name="Rahman A.Y."/>
            <person name="Sim K.S."/>
            <person name="Yam H.C."/>
            <person name="Rahim A.A."/>
            <person name="Ghazali A.H."/>
            <person name="Najimudin N."/>
        </authorList>
    </citation>
    <scope>NUCLEOTIDE SEQUENCE [LARGE SCALE GENOMIC DNA]</scope>
    <source>
        <strain evidence="4 5">ATCC 35681</strain>
    </source>
</reference>
<evidence type="ECO:0000259" key="3">
    <source>
        <dbReference type="PROSITE" id="PS50977"/>
    </source>
</evidence>
<dbReference type="RefSeq" id="WP_025695320.1">
    <property type="nucleotide sequence ID" value="NZ_ASQQ01000275.1"/>
</dbReference>
<evidence type="ECO:0000256" key="2">
    <source>
        <dbReference type="PROSITE-ProRule" id="PRU00335"/>
    </source>
</evidence>
<dbReference type="GO" id="GO:0003677">
    <property type="term" value="F:DNA binding"/>
    <property type="evidence" value="ECO:0007669"/>
    <property type="project" value="UniProtKB-UniRule"/>
</dbReference>
<dbReference type="InterPro" id="IPR001647">
    <property type="entry name" value="HTH_TetR"/>
</dbReference>
<protein>
    <submittedName>
        <fullName evidence="4">TetR family transcriptional regulator</fullName>
    </submittedName>
</protein>
<dbReference type="Pfam" id="PF22604">
    <property type="entry name" value="TetR_HI_0893_C"/>
    <property type="match status" value="1"/>
</dbReference>
<evidence type="ECO:0000256" key="1">
    <source>
        <dbReference type="ARBA" id="ARBA00023125"/>
    </source>
</evidence>
<evidence type="ECO:0000313" key="4">
    <source>
        <dbReference type="EMBL" id="AKG36813.1"/>
    </source>
</evidence>
<reference evidence="4 5" key="1">
    <citation type="submission" date="2015-03" db="EMBL/GenBank/DDBJ databases">
        <authorList>
            <person name="Abdul Halim M."/>
        </authorList>
    </citation>
    <scope>NUCLEOTIDE SEQUENCE [LARGE SCALE GENOMIC DNA]</scope>
    <source>
        <strain evidence="4 5">ATCC 35681</strain>
    </source>
</reference>
<dbReference type="AlphaFoldDB" id="A0A0F7FE62"/>
<dbReference type="Proteomes" id="UP000034189">
    <property type="component" value="Chromosome"/>
</dbReference>
<dbReference type="InterPro" id="IPR054422">
    <property type="entry name" value="TetR-like_HI_0893_C"/>
</dbReference>
<dbReference type="EMBL" id="CP011114">
    <property type="protein sequence ID" value="AKG36813.1"/>
    <property type="molecule type" value="Genomic_DNA"/>
</dbReference>
<feature type="domain" description="HTH tetR-type" evidence="3">
    <location>
        <begin position="6"/>
        <end position="66"/>
    </location>
</feature>
<name>A0A0F7FE62_PAEDU</name>
<proteinExistence type="predicted"/>
<dbReference type="Gene3D" id="1.10.357.10">
    <property type="entry name" value="Tetracycline Repressor, domain 2"/>
    <property type="match status" value="1"/>
</dbReference>
<gene>
    <name evidence="4" type="ORF">VK70_21765</name>
</gene>
<dbReference type="OrthoDB" id="6430772at2"/>
<dbReference type="Pfam" id="PF00440">
    <property type="entry name" value="TetR_N"/>
    <property type="match status" value="1"/>
</dbReference>
<dbReference type="PATRIC" id="fig|1333534.5.peg.4775"/>
<organism evidence="4 5">
    <name type="scientific">Paenibacillus durus ATCC 35681</name>
    <dbReference type="NCBI Taxonomy" id="1333534"/>
    <lineage>
        <taxon>Bacteria</taxon>
        <taxon>Bacillati</taxon>
        <taxon>Bacillota</taxon>
        <taxon>Bacilli</taxon>
        <taxon>Bacillales</taxon>
        <taxon>Paenibacillaceae</taxon>
        <taxon>Paenibacillus</taxon>
    </lineage>
</organism>
<dbReference type="PANTHER" id="PTHR43479:SF11">
    <property type="entry name" value="ACREF_ENVCD OPERON REPRESSOR-RELATED"/>
    <property type="match status" value="1"/>
</dbReference>
<dbReference type="InterPro" id="IPR009057">
    <property type="entry name" value="Homeodomain-like_sf"/>
</dbReference>
<feature type="DNA-binding region" description="H-T-H motif" evidence="2">
    <location>
        <begin position="29"/>
        <end position="48"/>
    </location>
</feature>
<dbReference type="PANTHER" id="PTHR43479">
    <property type="entry name" value="ACREF/ENVCD OPERON REPRESSOR-RELATED"/>
    <property type="match status" value="1"/>
</dbReference>
<accession>A0A0F7FE62</accession>
<dbReference type="PROSITE" id="PS50977">
    <property type="entry name" value="HTH_TETR_2"/>
    <property type="match status" value="1"/>
</dbReference>
<dbReference type="SUPFAM" id="SSF46689">
    <property type="entry name" value="Homeodomain-like"/>
    <property type="match status" value="1"/>
</dbReference>
<sequence>MFEKYNKVQRAVLDTTLNIIIRKELQATSMALIAKESGVSTGNIYHYFQSKEDIVNELYKAIVTFNGEYVREGLLQGRTIREKFELGWNRVVDLGKKYPQGFQFIEQYSFSPYIYDEVKQAAYTDGWCGPMNKLYEEAIQQKLFTPLNPKLMVQMHYGTLVYILKAHLQGIFELTSDSVHEVIRSCWKGVQLGDDKVQLNETIG</sequence>
<dbReference type="HOGENOM" id="CLU_069356_12_9_9"/>
<keyword evidence="1 2" id="KW-0238">DNA-binding</keyword>
<evidence type="ECO:0000313" key="5">
    <source>
        <dbReference type="Proteomes" id="UP000034189"/>
    </source>
</evidence>
<dbReference type="InterPro" id="IPR050624">
    <property type="entry name" value="HTH-type_Tx_Regulator"/>
</dbReference>